<dbReference type="EMBL" id="QNQU01000028">
    <property type="protein sequence ID" value="RBQ02926.1"/>
    <property type="molecule type" value="Genomic_DNA"/>
</dbReference>
<keyword evidence="1" id="KW-1133">Transmembrane helix</keyword>
<evidence type="ECO:0008006" key="4">
    <source>
        <dbReference type="Google" id="ProtNLM"/>
    </source>
</evidence>
<feature type="transmembrane region" description="Helical" evidence="1">
    <location>
        <begin position="92"/>
        <end position="117"/>
    </location>
</feature>
<keyword evidence="1" id="KW-0472">Membrane</keyword>
<keyword evidence="3" id="KW-1185">Reference proteome</keyword>
<proteinExistence type="predicted"/>
<name>A0A366KMM5_9SPHI</name>
<evidence type="ECO:0000256" key="1">
    <source>
        <dbReference type="SAM" id="Phobius"/>
    </source>
</evidence>
<organism evidence="2 3">
    <name type="scientific">Pedobacter miscanthi</name>
    <dbReference type="NCBI Taxonomy" id="2259170"/>
    <lineage>
        <taxon>Bacteria</taxon>
        <taxon>Pseudomonadati</taxon>
        <taxon>Bacteroidota</taxon>
        <taxon>Sphingobacteriia</taxon>
        <taxon>Sphingobacteriales</taxon>
        <taxon>Sphingobacteriaceae</taxon>
        <taxon>Pedobacter</taxon>
    </lineage>
</organism>
<keyword evidence="1" id="KW-0812">Transmembrane</keyword>
<evidence type="ECO:0000313" key="3">
    <source>
        <dbReference type="Proteomes" id="UP000252081"/>
    </source>
</evidence>
<dbReference type="AlphaFoldDB" id="A0A366KMM5"/>
<reference evidence="2 3" key="1">
    <citation type="submission" date="2018-07" db="EMBL/GenBank/DDBJ databases">
        <title>A draft genome of a endophytic bacteria, a new species of Pedobacter.</title>
        <authorList>
            <person name="Zhang Z.D."/>
            <person name="Chen Z.J."/>
        </authorList>
    </citation>
    <scope>NUCLEOTIDE SEQUENCE [LARGE SCALE GENOMIC DNA]</scope>
    <source>
        <strain evidence="2 3">RS10</strain>
    </source>
</reference>
<gene>
    <name evidence="2" type="ORF">DRW42_24375</name>
</gene>
<sequence>MLFYKYYFQMFVHFGKTEKLLNVYEDELISCDNCNETTVTYRIVQKYYQISGIPILPAEKYTGMSCDNCGYGSNNVISENAKTYEKLSKTPWYLYTGVAILIGTFLFYIIHAIYAAIIK</sequence>
<protein>
    <recommendedName>
        <fullName evidence="4">Zinc-ribbon 15 domain-containing protein</fullName>
    </recommendedName>
</protein>
<accession>A0A366KMM5</accession>
<evidence type="ECO:0000313" key="2">
    <source>
        <dbReference type="EMBL" id="RBQ02926.1"/>
    </source>
</evidence>
<dbReference type="Proteomes" id="UP000252081">
    <property type="component" value="Unassembled WGS sequence"/>
</dbReference>
<comment type="caution">
    <text evidence="2">The sequence shown here is derived from an EMBL/GenBank/DDBJ whole genome shotgun (WGS) entry which is preliminary data.</text>
</comment>